<sequence>MTQAPPAELVADEQLVHASLAYHFQDVPGLVSICSDKDGWAGRRFTTDEVGITAATEYVLKLDSRSAKGVYAQVTTLRERPAEGRGGKDLAHSLTFLWADGDYGTAGHKPGLDDLPHPVDADHVRGIVAAPGLPEPSGWWLSGGGYNPIWVLAEPYIIGSDDDRASIEQFTMGLQAVLGASAYSHGCSWDTQVGNLDRLMRIPGTVNRKAGARSTGSFPGSGEPVDLAVMREAVARLEPDARALLEKSAAEKRARHDARTGRTPAAPSPPRRPAFPRSGGGTSVFDILASEITFRDILEPEGWTYRGTAADGREKWLRPAGAEGSADSEYSLVCDDHVAVNWSERSGLPVGQQASGRKLTVPTLWAHLHYNGNEREATLDVLRAAFDQDAHVAARSLPTAVLTRVRQHCRPPAQPRETPPLPPVDDDIWAQFGEAPEPEPEGEPGSPPIPGLIPEEFYAARSELRHIRQAGHSRNRSGDVALLSALTRLSGMVSHRIRADTGVAGYASLNLFGGIIGPSGIGKSTGVEVADRLMPAPTGLDFRDGLPLGSGEGIAEVFMDTVEEETGEVRRGRGGTSTPVTVRVRKQVRHNAFFYVDEGATITRLMKERSGSTLGETLRSAAVGQTLGQTNASKDTSRYIPSGSYSLGLLVGFQPETAAPLFEEVAEGTPQRFLWVQVVDPSIPDEQPPWPGELFEWRAAIEAEPGEGYAFELVTFDEAIREELRLADLAKVRGQTPASELNPLDSHAPLMRVKIASLLAILAGRRHVDAEDWRLAQILWAASCATRDAVLAYSEGLRRLEQEKRTTARITEEVRVEQAKESAQEARAEKAIERVAMRIAVRAREGEPLTRRVIRDRIAAGRDKKYVGDAISYAVLREWVVETDGGLAAGPVHPE</sequence>
<gene>
    <name evidence="3" type="ORF">G3I71_32670</name>
</gene>
<evidence type="ECO:0008006" key="4">
    <source>
        <dbReference type="Google" id="ProtNLM"/>
    </source>
</evidence>
<evidence type="ECO:0000256" key="1">
    <source>
        <dbReference type="SAM" id="Coils"/>
    </source>
</evidence>
<dbReference type="RefSeq" id="WP_164320310.1">
    <property type="nucleotide sequence ID" value="NZ_JAAGLU010000032.1"/>
</dbReference>
<dbReference type="EMBL" id="JAAGLU010000032">
    <property type="protein sequence ID" value="NEC90451.1"/>
    <property type="molecule type" value="Genomic_DNA"/>
</dbReference>
<feature type="region of interest" description="Disordered" evidence="2">
    <location>
        <begin position="248"/>
        <end position="280"/>
    </location>
</feature>
<dbReference type="AlphaFoldDB" id="A0A6B3C186"/>
<protein>
    <recommendedName>
        <fullName evidence="4">DUF3987 domain-containing protein</fullName>
    </recommendedName>
</protein>
<evidence type="ECO:0000256" key="2">
    <source>
        <dbReference type="SAM" id="MobiDB-lite"/>
    </source>
</evidence>
<accession>A0A6B3C186</accession>
<keyword evidence="1" id="KW-0175">Coiled coil</keyword>
<comment type="caution">
    <text evidence="3">The sequence shown here is derived from an EMBL/GenBank/DDBJ whole genome shotgun (WGS) entry which is preliminary data.</text>
</comment>
<organism evidence="3">
    <name type="scientific">Streptomyces sp. SID12501</name>
    <dbReference type="NCBI Taxonomy" id="2706042"/>
    <lineage>
        <taxon>Bacteria</taxon>
        <taxon>Bacillati</taxon>
        <taxon>Actinomycetota</taxon>
        <taxon>Actinomycetes</taxon>
        <taxon>Kitasatosporales</taxon>
        <taxon>Streptomycetaceae</taxon>
        <taxon>Streptomyces</taxon>
    </lineage>
</organism>
<evidence type="ECO:0000313" key="3">
    <source>
        <dbReference type="EMBL" id="NEC90451.1"/>
    </source>
</evidence>
<feature type="compositionally biased region" description="Basic and acidic residues" evidence="2">
    <location>
        <begin position="248"/>
        <end position="260"/>
    </location>
</feature>
<reference evidence="3" key="1">
    <citation type="submission" date="2020-01" db="EMBL/GenBank/DDBJ databases">
        <title>Insect and environment-associated Actinomycetes.</title>
        <authorList>
            <person name="Currrie C."/>
            <person name="Chevrette M."/>
            <person name="Carlson C."/>
            <person name="Stubbendieck R."/>
            <person name="Wendt-Pienkowski E."/>
        </authorList>
    </citation>
    <scope>NUCLEOTIDE SEQUENCE</scope>
    <source>
        <strain evidence="3">SID12501</strain>
    </source>
</reference>
<feature type="coiled-coil region" evidence="1">
    <location>
        <begin position="809"/>
        <end position="836"/>
    </location>
</feature>
<name>A0A6B3C186_9ACTN</name>
<proteinExistence type="predicted"/>